<dbReference type="Proteomes" id="UP000053660">
    <property type="component" value="Unassembled WGS sequence"/>
</dbReference>
<organism evidence="7 8">
    <name type="scientific">Oesophagostomum dentatum</name>
    <name type="common">Nodular worm</name>
    <dbReference type="NCBI Taxonomy" id="61180"/>
    <lineage>
        <taxon>Eukaryota</taxon>
        <taxon>Metazoa</taxon>
        <taxon>Ecdysozoa</taxon>
        <taxon>Nematoda</taxon>
        <taxon>Chromadorea</taxon>
        <taxon>Rhabditida</taxon>
        <taxon>Rhabditina</taxon>
        <taxon>Rhabditomorpha</taxon>
        <taxon>Strongyloidea</taxon>
        <taxon>Strongylidae</taxon>
        <taxon>Oesophagostomum</taxon>
    </lineage>
</organism>
<dbReference type="PANTHER" id="PTHR31548">
    <property type="entry name" value="CLARIN"/>
    <property type="match status" value="1"/>
</dbReference>
<keyword evidence="4 6" id="KW-1133">Transmembrane helix</keyword>
<comment type="subcellular location">
    <subcellularLocation>
        <location evidence="1">Membrane</location>
        <topology evidence="1">Multi-pass membrane protein</topology>
    </subcellularLocation>
</comment>
<sequence length="177" mass="19691">MGTTCTRVAVFLSLVFYLISLSLVICSLFTDNWVISVVANNNGATMEKSRVNSGLLSGMRVVDWGFGARYMPFSVLVEIQEETSFYNRILWIFILFFITVGILWICVGIITSLLSSFINQEDSIVGPIGTYLWSLLALLSLTASCVIFYIQFHSTMQKNLLTPELVEAGYSTLGLAK</sequence>
<protein>
    <recommendedName>
        <fullName evidence="9">Clc-like protein</fullName>
    </recommendedName>
</protein>
<evidence type="ECO:0000256" key="2">
    <source>
        <dbReference type="ARBA" id="ARBA00005787"/>
    </source>
</evidence>
<evidence type="ECO:0000256" key="5">
    <source>
        <dbReference type="ARBA" id="ARBA00023136"/>
    </source>
</evidence>
<feature type="transmembrane region" description="Helical" evidence="6">
    <location>
        <begin position="6"/>
        <end position="29"/>
    </location>
</feature>
<evidence type="ECO:0000313" key="8">
    <source>
        <dbReference type="Proteomes" id="UP000053660"/>
    </source>
</evidence>
<dbReference type="AlphaFoldDB" id="A0A0B1TTI8"/>
<feature type="transmembrane region" description="Helical" evidence="6">
    <location>
        <begin position="130"/>
        <end position="150"/>
    </location>
</feature>
<evidence type="ECO:0000313" key="7">
    <source>
        <dbReference type="EMBL" id="KHJ99461.1"/>
    </source>
</evidence>
<dbReference type="GO" id="GO:0007605">
    <property type="term" value="P:sensory perception of sound"/>
    <property type="evidence" value="ECO:0007669"/>
    <property type="project" value="UniProtKB-ARBA"/>
</dbReference>
<dbReference type="InterPro" id="IPR026748">
    <property type="entry name" value="Clarin"/>
</dbReference>
<dbReference type="OrthoDB" id="10012538at2759"/>
<dbReference type="PANTHER" id="PTHR31548:SF1">
    <property type="entry name" value="LD47387P"/>
    <property type="match status" value="1"/>
</dbReference>
<keyword evidence="8" id="KW-1185">Reference proteome</keyword>
<evidence type="ECO:0008006" key="9">
    <source>
        <dbReference type="Google" id="ProtNLM"/>
    </source>
</evidence>
<evidence type="ECO:0000256" key="3">
    <source>
        <dbReference type="ARBA" id="ARBA00022692"/>
    </source>
</evidence>
<evidence type="ECO:0000256" key="4">
    <source>
        <dbReference type="ARBA" id="ARBA00022989"/>
    </source>
</evidence>
<keyword evidence="5 6" id="KW-0472">Membrane</keyword>
<accession>A0A0B1TTI8</accession>
<evidence type="ECO:0000256" key="1">
    <source>
        <dbReference type="ARBA" id="ARBA00004141"/>
    </source>
</evidence>
<dbReference type="EMBL" id="KN549219">
    <property type="protein sequence ID" value="KHJ99461.1"/>
    <property type="molecule type" value="Genomic_DNA"/>
</dbReference>
<comment type="similarity">
    <text evidence="2">Belongs to the clarin family.</text>
</comment>
<evidence type="ECO:0000256" key="6">
    <source>
        <dbReference type="SAM" id="Phobius"/>
    </source>
</evidence>
<feature type="transmembrane region" description="Helical" evidence="6">
    <location>
        <begin position="89"/>
        <end position="118"/>
    </location>
</feature>
<name>A0A0B1TTI8_OESDE</name>
<keyword evidence="3 6" id="KW-0812">Transmembrane</keyword>
<dbReference type="Gene3D" id="1.20.140.150">
    <property type="match status" value="1"/>
</dbReference>
<proteinExistence type="inferred from homology"/>
<dbReference type="GO" id="GO:0016020">
    <property type="term" value="C:membrane"/>
    <property type="evidence" value="ECO:0007669"/>
    <property type="project" value="UniProtKB-SubCell"/>
</dbReference>
<reference evidence="7 8" key="1">
    <citation type="submission" date="2014-03" db="EMBL/GenBank/DDBJ databases">
        <title>Draft genome of the hookworm Oesophagostomum dentatum.</title>
        <authorList>
            <person name="Mitreva M."/>
        </authorList>
    </citation>
    <scope>NUCLEOTIDE SEQUENCE [LARGE SCALE GENOMIC DNA]</scope>
    <source>
        <strain evidence="7 8">OD-Hann</strain>
    </source>
</reference>
<gene>
    <name evidence="7" type="ORF">OESDEN_00540</name>
</gene>